<dbReference type="OrthoDB" id="9804290at2"/>
<evidence type="ECO:0000313" key="5">
    <source>
        <dbReference type="Proteomes" id="UP000009284"/>
    </source>
</evidence>
<dbReference type="GO" id="GO:0045004">
    <property type="term" value="P:DNA replication proofreading"/>
    <property type="evidence" value="ECO:0007669"/>
    <property type="project" value="TreeGrafter"/>
</dbReference>
<dbReference type="KEGG" id="tas:TASI_0302"/>
<dbReference type="Pfam" id="PF00929">
    <property type="entry name" value="RNase_T"/>
    <property type="match status" value="1"/>
</dbReference>
<organism evidence="4 5">
    <name type="scientific">Taylorella asinigenitalis (strain MCE3)</name>
    <dbReference type="NCBI Taxonomy" id="1008459"/>
    <lineage>
        <taxon>Bacteria</taxon>
        <taxon>Pseudomonadati</taxon>
        <taxon>Pseudomonadota</taxon>
        <taxon>Betaproteobacteria</taxon>
        <taxon>Burkholderiales</taxon>
        <taxon>Alcaligenaceae</taxon>
        <taxon>Taylorella</taxon>
    </lineage>
</organism>
<dbReference type="PANTHER" id="PTHR30231">
    <property type="entry name" value="DNA POLYMERASE III SUBUNIT EPSILON"/>
    <property type="match status" value="1"/>
</dbReference>
<proteinExistence type="predicted"/>
<evidence type="ECO:0000313" key="4">
    <source>
        <dbReference type="EMBL" id="AEP36085.1"/>
    </source>
</evidence>
<feature type="domain" description="Exonuclease" evidence="3">
    <location>
        <begin position="2"/>
        <end position="183"/>
    </location>
</feature>
<protein>
    <recommendedName>
        <fullName evidence="1">DNA-directed DNA polymerase</fullName>
        <ecNumber evidence="1">2.7.7.7</ecNumber>
    </recommendedName>
</protein>
<dbReference type="GO" id="GO:0003677">
    <property type="term" value="F:DNA binding"/>
    <property type="evidence" value="ECO:0007669"/>
    <property type="project" value="InterPro"/>
</dbReference>
<dbReference type="SUPFAM" id="SSF53098">
    <property type="entry name" value="Ribonuclease H-like"/>
    <property type="match status" value="1"/>
</dbReference>
<dbReference type="STRING" id="1008459.TASI_0302"/>
<dbReference type="HOGENOM" id="CLU_047806_2_1_4"/>
<evidence type="ECO:0000259" key="3">
    <source>
        <dbReference type="SMART" id="SM00479"/>
    </source>
</evidence>
<evidence type="ECO:0000256" key="2">
    <source>
        <dbReference type="ARBA" id="ARBA00049244"/>
    </source>
</evidence>
<reference evidence="4 5" key="2">
    <citation type="journal article" date="2012" name="PLoS ONE">
        <title>Genomic characterization of the taylorella genus.</title>
        <authorList>
            <person name="Hebert L."/>
            <person name="Moumen B."/>
            <person name="Pons N."/>
            <person name="Duquesne F."/>
            <person name="Breuil M.F."/>
            <person name="Goux D."/>
            <person name="Batto J.M."/>
            <person name="Laugier C."/>
            <person name="Renault P."/>
            <person name="Petry S."/>
        </authorList>
    </citation>
    <scope>NUCLEOTIDE SEQUENCE [LARGE SCALE GENOMIC DNA]</scope>
    <source>
        <strain evidence="4 5">MCE3</strain>
    </source>
</reference>
<dbReference type="GO" id="GO:0003887">
    <property type="term" value="F:DNA-directed DNA polymerase activity"/>
    <property type="evidence" value="ECO:0007669"/>
    <property type="project" value="UniProtKB-EC"/>
</dbReference>
<dbReference type="GO" id="GO:0005829">
    <property type="term" value="C:cytosol"/>
    <property type="evidence" value="ECO:0007669"/>
    <property type="project" value="TreeGrafter"/>
</dbReference>
<dbReference type="eggNOG" id="COG0847">
    <property type="taxonomic scope" value="Bacteria"/>
</dbReference>
<name>G4QCF5_TAYAM</name>
<dbReference type="InterPro" id="IPR012337">
    <property type="entry name" value="RNaseH-like_sf"/>
</dbReference>
<dbReference type="EC" id="2.7.7.7" evidence="1"/>
<dbReference type="InterPro" id="IPR006054">
    <property type="entry name" value="DnaQ"/>
</dbReference>
<reference key="1">
    <citation type="submission" date="2011-09" db="EMBL/GenBank/DDBJ databases">
        <title>Genomic characterization of the Taylorella genus.</title>
        <authorList>
            <person name="Hebert L."/>
            <person name="Moumen B."/>
            <person name="Pons N."/>
            <person name="Duquesne F."/>
            <person name="Breuil M.-F."/>
            <person name="Goux D."/>
            <person name="Batto J.-M."/>
            <person name="Renault P."/>
            <person name="Laugier C."/>
            <person name="Petry S."/>
        </authorList>
    </citation>
    <scope>NUCLEOTIDE SEQUENCE</scope>
    <source>
        <strain>MCE3</strain>
    </source>
</reference>
<accession>G4QCF5</accession>
<dbReference type="Gene3D" id="3.30.420.10">
    <property type="entry name" value="Ribonuclease H-like superfamily/Ribonuclease H"/>
    <property type="match status" value="1"/>
</dbReference>
<dbReference type="GO" id="GO:0008408">
    <property type="term" value="F:3'-5' exonuclease activity"/>
    <property type="evidence" value="ECO:0007669"/>
    <property type="project" value="TreeGrafter"/>
</dbReference>
<keyword evidence="4" id="KW-0548">Nucleotidyltransferase</keyword>
<dbReference type="RefSeq" id="WP_014110983.1">
    <property type="nucleotide sequence ID" value="NC_016043.1"/>
</dbReference>
<dbReference type="InterPro" id="IPR036397">
    <property type="entry name" value="RNaseH_sf"/>
</dbReference>
<evidence type="ECO:0000256" key="1">
    <source>
        <dbReference type="ARBA" id="ARBA00012417"/>
    </source>
</evidence>
<dbReference type="NCBIfam" id="TIGR00573">
    <property type="entry name" value="dnaq"/>
    <property type="match status" value="1"/>
</dbReference>
<dbReference type="EMBL" id="CP003059">
    <property type="protein sequence ID" value="AEP36085.1"/>
    <property type="molecule type" value="Genomic_DNA"/>
</dbReference>
<comment type="catalytic activity">
    <reaction evidence="2">
        <text>DNA(n) + a 2'-deoxyribonucleoside 5'-triphosphate = DNA(n+1) + diphosphate</text>
        <dbReference type="Rhea" id="RHEA:22508"/>
        <dbReference type="Rhea" id="RHEA-COMP:17339"/>
        <dbReference type="Rhea" id="RHEA-COMP:17340"/>
        <dbReference type="ChEBI" id="CHEBI:33019"/>
        <dbReference type="ChEBI" id="CHEBI:61560"/>
        <dbReference type="ChEBI" id="CHEBI:173112"/>
        <dbReference type="EC" id="2.7.7.7"/>
    </reaction>
</comment>
<keyword evidence="5" id="KW-1185">Reference proteome</keyword>
<keyword evidence="4" id="KW-0808">Transferase</keyword>
<gene>
    <name evidence="4" type="ordered locus">TASI_0302</name>
</gene>
<dbReference type="NCBIfam" id="NF004316">
    <property type="entry name" value="PRK05711.1"/>
    <property type="match status" value="1"/>
</dbReference>
<sequence>MRYICLDTETTGSKYYEGDRVIELGCVEVIDGQCTGHNLQMYFNPERDSSPGAYRTHKISRQFLMDKPKFADCAEEFLKFIEGTILVIHHAAFDLGFLNNELRLCGKPSLKKYVVDIIDTVLLGRKKFPKAEFPRQRYSLDALYKTLVNKNYNPKIHRNPHGALLDAQMLAEVYIALNMGQVELPI</sequence>
<dbReference type="PANTHER" id="PTHR30231:SF41">
    <property type="entry name" value="DNA POLYMERASE III SUBUNIT EPSILON"/>
    <property type="match status" value="1"/>
</dbReference>
<dbReference type="Proteomes" id="UP000009284">
    <property type="component" value="Chromosome"/>
</dbReference>
<dbReference type="AlphaFoldDB" id="G4QCF5"/>
<dbReference type="SMART" id="SM00479">
    <property type="entry name" value="EXOIII"/>
    <property type="match status" value="1"/>
</dbReference>
<dbReference type="InterPro" id="IPR013520">
    <property type="entry name" value="Ribonucl_H"/>
</dbReference>